<dbReference type="GO" id="GO:0016020">
    <property type="term" value="C:membrane"/>
    <property type="evidence" value="ECO:0007669"/>
    <property type="project" value="UniProtKB-SubCell"/>
</dbReference>
<evidence type="ECO:0000313" key="6">
    <source>
        <dbReference type="EMBL" id="CEM03494.1"/>
    </source>
</evidence>
<dbReference type="STRING" id="1169540.A0A0G4EXZ5"/>
<evidence type="ECO:0000256" key="3">
    <source>
        <dbReference type="ARBA" id="ARBA00022989"/>
    </source>
</evidence>
<keyword evidence="2 5" id="KW-0812">Transmembrane</keyword>
<dbReference type="PANTHER" id="PTHR10250:SF15">
    <property type="entry name" value="MICROSOMAL GLUTATHIONE S-TRANSFERASE-RELATED"/>
    <property type="match status" value="1"/>
</dbReference>
<dbReference type="InterPro" id="IPR023352">
    <property type="entry name" value="MAPEG-like_dom_sf"/>
</dbReference>
<comment type="subcellular location">
    <subcellularLocation>
        <location evidence="1">Membrane</location>
        <topology evidence="1">Multi-pass membrane protein</topology>
    </subcellularLocation>
</comment>
<evidence type="ECO:0000256" key="1">
    <source>
        <dbReference type="ARBA" id="ARBA00004141"/>
    </source>
</evidence>
<reference evidence="6 7" key="1">
    <citation type="submission" date="2014-11" db="EMBL/GenBank/DDBJ databases">
        <authorList>
            <person name="Zhu J."/>
            <person name="Qi W."/>
            <person name="Song R."/>
        </authorList>
    </citation>
    <scope>NUCLEOTIDE SEQUENCE [LARGE SCALE GENOMIC DNA]</scope>
</reference>
<protein>
    <recommendedName>
        <fullName evidence="8">Glutathione transferase</fullName>
    </recommendedName>
</protein>
<evidence type="ECO:0008006" key="8">
    <source>
        <dbReference type="Google" id="ProtNLM"/>
    </source>
</evidence>
<dbReference type="OMA" id="CQRKHCE"/>
<dbReference type="InterPro" id="IPR050997">
    <property type="entry name" value="MAPEG"/>
</dbReference>
<dbReference type="InterPro" id="IPR001129">
    <property type="entry name" value="Membr-assoc_MAPEG"/>
</dbReference>
<dbReference type="GO" id="GO:0006691">
    <property type="term" value="P:leukotriene metabolic process"/>
    <property type="evidence" value="ECO:0007669"/>
    <property type="project" value="UniProtKB-ARBA"/>
</dbReference>
<dbReference type="PANTHER" id="PTHR10250">
    <property type="entry name" value="MICROSOMAL GLUTATHIONE S-TRANSFERASE"/>
    <property type="match status" value="1"/>
</dbReference>
<sequence length="146" mass="16649">MAEVVLGEELIKAYAAPTAVTIIWIVRYQLIDVLGVGFLRRKHQIRFPIMTGNDEFERAVRAQMNQVEQMPIFLTLMWMFSIMVSPLWGALLGSAWVILRHAYAATYRKSAKVSVLLRLTIPAYSVLIAMMVGIIVRVVMVFIHKK</sequence>
<gene>
    <name evidence="6" type="ORF">Vbra_1567</name>
</gene>
<dbReference type="OrthoDB" id="406899at2759"/>
<dbReference type="Gene3D" id="1.20.120.550">
    <property type="entry name" value="Membrane associated eicosanoid/glutathione metabolism-like domain"/>
    <property type="match status" value="1"/>
</dbReference>
<feature type="transmembrane region" description="Helical" evidence="5">
    <location>
        <begin position="72"/>
        <end position="99"/>
    </location>
</feature>
<accession>A0A0G4EXZ5</accession>
<keyword evidence="7" id="KW-1185">Reference proteome</keyword>
<evidence type="ECO:0000256" key="5">
    <source>
        <dbReference type="SAM" id="Phobius"/>
    </source>
</evidence>
<feature type="transmembrane region" description="Helical" evidence="5">
    <location>
        <begin position="14"/>
        <end position="39"/>
    </location>
</feature>
<dbReference type="GO" id="GO:0005635">
    <property type="term" value="C:nuclear envelope"/>
    <property type="evidence" value="ECO:0007669"/>
    <property type="project" value="TreeGrafter"/>
</dbReference>
<dbReference type="InParanoid" id="A0A0G4EXZ5"/>
<dbReference type="Pfam" id="PF01124">
    <property type="entry name" value="MAPEG"/>
    <property type="match status" value="1"/>
</dbReference>
<keyword evidence="4 5" id="KW-0472">Membrane</keyword>
<dbReference type="VEuPathDB" id="CryptoDB:Vbra_1567"/>
<keyword evidence="3 5" id="KW-1133">Transmembrane helix</keyword>
<dbReference type="GO" id="GO:0004602">
    <property type="term" value="F:glutathione peroxidase activity"/>
    <property type="evidence" value="ECO:0007669"/>
    <property type="project" value="TreeGrafter"/>
</dbReference>
<dbReference type="EMBL" id="CDMY01000342">
    <property type="protein sequence ID" value="CEM03494.1"/>
    <property type="molecule type" value="Genomic_DNA"/>
</dbReference>
<evidence type="ECO:0000256" key="4">
    <source>
        <dbReference type="ARBA" id="ARBA00023136"/>
    </source>
</evidence>
<evidence type="ECO:0000313" key="7">
    <source>
        <dbReference type="Proteomes" id="UP000041254"/>
    </source>
</evidence>
<organism evidence="6 7">
    <name type="scientific">Vitrella brassicaformis (strain CCMP3155)</name>
    <dbReference type="NCBI Taxonomy" id="1169540"/>
    <lineage>
        <taxon>Eukaryota</taxon>
        <taxon>Sar</taxon>
        <taxon>Alveolata</taxon>
        <taxon>Colpodellida</taxon>
        <taxon>Vitrellaceae</taxon>
        <taxon>Vitrella</taxon>
    </lineage>
</organism>
<dbReference type="GO" id="GO:0004364">
    <property type="term" value="F:glutathione transferase activity"/>
    <property type="evidence" value="ECO:0007669"/>
    <property type="project" value="TreeGrafter"/>
</dbReference>
<evidence type="ECO:0000256" key="2">
    <source>
        <dbReference type="ARBA" id="ARBA00022692"/>
    </source>
</evidence>
<dbReference type="AlphaFoldDB" id="A0A0G4EXZ5"/>
<feature type="transmembrane region" description="Helical" evidence="5">
    <location>
        <begin position="119"/>
        <end position="143"/>
    </location>
</feature>
<proteinExistence type="predicted"/>
<name>A0A0G4EXZ5_VITBC</name>
<dbReference type="SUPFAM" id="SSF161084">
    <property type="entry name" value="MAPEG domain-like"/>
    <property type="match status" value="1"/>
</dbReference>
<dbReference type="Proteomes" id="UP000041254">
    <property type="component" value="Unassembled WGS sequence"/>
</dbReference>
<dbReference type="GO" id="GO:0005783">
    <property type="term" value="C:endoplasmic reticulum"/>
    <property type="evidence" value="ECO:0007669"/>
    <property type="project" value="TreeGrafter"/>
</dbReference>